<evidence type="ECO:0000313" key="2">
    <source>
        <dbReference type="EMBL" id="MBP2257781.1"/>
    </source>
</evidence>
<evidence type="ECO:0000256" key="1">
    <source>
        <dbReference type="SAM" id="Phobius"/>
    </source>
</evidence>
<name>A0ABS4S8G3_9BACI</name>
<keyword evidence="1" id="KW-0472">Membrane</keyword>
<feature type="transmembrane region" description="Helical" evidence="1">
    <location>
        <begin position="33"/>
        <end position="57"/>
    </location>
</feature>
<reference evidence="2 3" key="1">
    <citation type="submission" date="2021-03" db="EMBL/GenBank/DDBJ databases">
        <title>Genomic Encyclopedia of Type Strains, Phase IV (KMG-IV): sequencing the most valuable type-strain genomes for metagenomic binning, comparative biology and taxonomic classification.</title>
        <authorList>
            <person name="Goeker M."/>
        </authorList>
    </citation>
    <scope>NUCLEOTIDE SEQUENCE [LARGE SCALE GENOMIC DNA]</scope>
    <source>
        <strain evidence="2 3">DSM 25790</strain>
    </source>
</reference>
<gene>
    <name evidence="2" type="ORF">J2Z81_001735</name>
</gene>
<feature type="transmembrane region" description="Helical" evidence="1">
    <location>
        <begin position="180"/>
        <end position="206"/>
    </location>
</feature>
<keyword evidence="1" id="KW-0812">Transmembrane</keyword>
<keyword evidence="1" id="KW-1133">Transmembrane helix</keyword>
<dbReference type="PANTHER" id="PTHR37814">
    <property type="entry name" value="CONSERVED MEMBRANE PROTEIN"/>
    <property type="match status" value="1"/>
</dbReference>
<protein>
    <submittedName>
        <fullName evidence="2">Membrane protein YkvI</fullName>
    </submittedName>
</protein>
<keyword evidence="3" id="KW-1185">Reference proteome</keyword>
<dbReference type="Proteomes" id="UP001519294">
    <property type="component" value="Unassembled WGS sequence"/>
</dbReference>
<dbReference type="EMBL" id="JAGIKX010000014">
    <property type="protein sequence ID" value="MBP2257781.1"/>
    <property type="molecule type" value="Genomic_DNA"/>
</dbReference>
<dbReference type="RefSeq" id="WP_029265880.1">
    <property type="nucleotide sequence ID" value="NZ_JAGIKX010000014.1"/>
</dbReference>
<dbReference type="InterPro" id="IPR038728">
    <property type="entry name" value="YkvI-like"/>
</dbReference>
<organism evidence="2 3">
    <name type="scientific">Virgibacillus alimentarius</name>
    <dbReference type="NCBI Taxonomy" id="698769"/>
    <lineage>
        <taxon>Bacteria</taxon>
        <taxon>Bacillati</taxon>
        <taxon>Bacillota</taxon>
        <taxon>Bacilli</taxon>
        <taxon>Bacillales</taxon>
        <taxon>Bacillaceae</taxon>
        <taxon>Virgibacillus</taxon>
    </lineage>
</organism>
<dbReference type="InterPro" id="IPR038377">
    <property type="entry name" value="Na/Glc_symporter_sf"/>
</dbReference>
<feature type="transmembrane region" description="Helical" evidence="1">
    <location>
        <begin position="323"/>
        <end position="343"/>
    </location>
</feature>
<accession>A0ABS4S8G3</accession>
<comment type="caution">
    <text evidence="2">The sequence shown here is derived from an EMBL/GenBank/DDBJ whole genome shotgun (WGS) entry which is preliminary data.</text>
</comment>
<feature type="transmembrane region" description="Helical" evidence="1">
    <location>
        <begin position="261"/>
        <end position="285"/>
    </location>
</feature>
<feature type="transmembrane region" description="Helical" evidence="1">
    <location>
        <begin position="139"/>
        <end position="160"/>
    </location>
</feature>
<feature type="transmembrane region" description="Helical" evidence="1">
    <location>
        <begin position="112"/>
        <end position="132"/>
    </location>
</feature>
<dbReference type="Gene3D" id="1.20.1730.10">
    <property type="entry name" value="Sodium/glucose cotransporter"/>
    <property type="match status" value="1"/>
</dbReference>
<feature type="transmembrane region" description="Helical" evidence="1">
    <location>
        <begin position="218"/>
        <end position="241"/>
    </location>
</feature>
<sequence>MKQYFQIAGAYMGLIVGAGFASGQEVFQFFTSFGLYSLIGTAVATVLFAFLGMQIIQLGSRLKTTSHKDVLRQMCGKYVGTGVDILVTFFLFGVSVVMIAGSGSIFKQQFGISPIIGSFILTVLVIVTLSLNVKKVISIISMMTPLLLIMILIITGYSIFTSNANMEELDAIASSQSSGAPNWLVGGMLYVSYNIVAGFSMLAVIGGTVKSEKVARRGGFLGGLGLGLLLLLINLGMFMHADKIQGVDMPTLFFANELSPMVGFFMALALLGMIFNTAVGMLYAFTARFIQPETPRFKDSVLVIGLLAFGVSFIGFVELVGSVYPITGYLGFVLILAIVLSWISSRRKKDSGKDGNWTKVM</sequence>
<evidence type="ECO:0000313" key="3">
    <source>
        <dbReference type="Proteomes" id="UP001519294"/>
    </source>
</evidence>
<feature type="transmembrane region" description="Helical" evidence="1">
    <location>
        <begin position="297"/>
        <end position="317"/>
    </location>
</feature>
<proteinExistence type="predicted"/>
<dbReference type="PANTHER" id="PTHR37814:SF1">
    <property type="entry name" value="MEMBRANE PROTEIN"/>
    <property type="match status" value="1"/>
</dbReference>
<feature type="transmembrane region" description="Helical" evidence="1">
    <location>
        <begin position="78"/>
        <end position="100"/>
    </location>
</feature>